<dbReference type="Pfam" id="PF13007">
    <property type="entry name" value="LZ_Tnp_IS66"/>
    <property type="match status" value="1"/>
</dbReference>
<dbReference type="AlphaFoldDB" id="A0A0R1XGI3"/>
<dbReference type="OrthoDB" id="9760067at2"/>
<evidence type="ECO:0000259" key="3">
    <source>
        <dbReference type="Pfam" id="PF13005"/>
    </source>
</evidence>
<evidence type="ECO:0000256" key="1">
    <source>
        <dbReference type="SAM" id="Coils"/>
    </source>
</evidence>
<dbReference type="RefSeq" id="WP_056962097.1">
    <property type="nucleotide sequence ID" value="NZ_AZGM01000036.1"/>
</dbReference>
<dbReference type="PANTHER" id="PTHR33678:SF2">
    <property type="match status" value="1"/>
</dbReference>
<dbReference type="InterPro" id="IPR052344">
    <property type="entry name" value="Transposase-related"/>
</dbReference>
<dbReference type="PATRIC" id="fig|1423782.4.peg.1696"/>
<evidence type="ECO:0000313" key="7">
    <source>
        <dbReference type="Proteomes" id="UP000051412"/>
    </source>
</evidence>
<dbReference type="Proteomes" id="UP000051412">
    <property type="component" value="Unassembled WGS sequence"/>
</dbReference>
<dbReference type="NCBIfam" id="NF033517">
    <property type="entry name" value="transpos_IS66"/>
    <property type="match status" value="1"/>
</dbReference>
<feature type="domain" description="Transposase IS66 zinc-finger binding" evidence="3">
    <location>
        <begin position="110"/>
        <end position="155"/>
    </location>
</feature>
<dbReference type="PANTHER" id="PTHR33678">
    <property type="entry name" value="BLL1576 PROTEIN"/>
    <property type="match status" value="1"/>
</dbReference>
<evidence type="ECO:0000313" key="6">
    <source>
        <dbReference type="EMBL" id="KRM28801.1"/>
    </source>
</evidence>
<dbReference type="Pfam" id="PF13005">
    <property type="entry name" value="zf-IS66"/>
    <property type="match status" value="1"/>
</dbReference>
<name>A0A0R1XGI3_9LACO</name>
<proteinExistence type="predicted"/>
<feature type="coiled-coil region" evidence="1">
    <location>
        <begin position="5"/>
        <end position="34"/>
    </location>
</feature>
<dbReference type="InterPro" id="IPR039552">
    <property type="entry name" value="IS66_C"/>
</dbReference>
<gene>
    <name evidence="6" type="ORF">FD32_GL001632</name>
</gene>
<dbReference type="InterPro" id="IPR024463">
    <property type="entry name" value="Transposase_TnpC_homeodom"/>
</dbReference>
<keyword evidence="1" id="KW-0175">Coiled coil</keyword>
<sequence>MDYEKQSAELKKQLAAAQAQIAQQQMIIKTLQNQLFGKKTEVFKEVVAGQQSLFSDQQLAELEDNDQDITEVVTIKQKQVVRHRKSKRSGKRTAFLNSLPQVDQVIPLTDTKCPHCQENMTKIGQRLARREATFKPAELYCKNFYQESYKCNHCHPDGNDLVVNSKVPQAILPHSYFSSSILAKISELKFNLALPFHRQLKLWLAMGMPVDDTLITKNIINVSESYLMPLYKKLCELMRSEEVIHMDETPFQVLEEHKANCYFWAMRTTAEFSRHPINVFHYANTRSGKVIEDIMGSDYQGIIMCDGYGGYSSHLYPNAKFGSCLVHIRREFINIIKTLHNRPAKSSIAQQAVSLLRPVFHTEKRLVYHTQEEKAAERRKRIRPLLDSFYDYISQVKRPLGKLKNAIQNALALKSRVYRIFENGQVPLTNNPVEQAIRPSTLIRKNSLFAKSIRGAKASAIYYTIVGTAKMNHLNIYKYFKYLFDHLPNRENKDLEGFLPWAKEVQAQCHI</sequence>
<evidence type="ECO:0000259" key="2">
    <source>
        <dbReference type="Pfam" id="PF03050"/>
    </source>
</evidence>
<feature type="domain" description="Transposase IS66 C-terminal" evidence="5">
    <location>
        <begin position="464"/>
        <end position="501"/>
    </location>
</feature>
<comment type="caution">
    <text evidence="6">The sequence shown here is derived from an EMBL/GenBank/DDBJ whole genome shotgun (WGS) entry which is preliminary data.</text>
</comment>
<evidence type="ECO:0000259" key="4">
    <source>
        <dbReference type="Pfam" id="PF13007"/>
    </source>
</evidence>
<dbReference type="InterPro" id="IPR024474">
    <property type="entry name" value="Znf_dom_IS66"/>
</dbReference>
<evidence type="ECO:0000259" key="5">
    <source>
        <dbReference type="Pfam" id="PF13817"/>
    </source>
</evidence>
<dbReference type="EMBL" id="AZGM01000036">
    <property type="protein sequence ID" value="KRM28801.1"/>
    <property type="molecule type" value="Genomic_DNA"/>
</dbReference>
<protein>
    <submittedName>
        <fullName evidence="6">Transposase IS66</fullName>
    </submittedName>
</protein>
<dbReference type="InterPro" id="IPR004291">
    <property type="entry name" value="Transposase_IS66_central"/>
</dbReference>
<accession>A0A0R1XGI3</accession>
<dbReference type="Pfam" id="PF13817">
    <property type="entry name" value="DDE_Tnp_IS66_C"/>
    <property type="match status" value="1"/>
</dbReference>
<feature type="domain" description="Transposase TnpC homeodomain" evidence="4">
    <location>
        <begin position="26"/>
        <end position="103"/>
    </location>
</feature>
<feature type="domain" description="Transposase IS66 central" evidence="2">
    <location>
        <begin position="174"/>
        <end position="457"/>
    </location>
</feature>
<organism evidence="6 7">
    <name type="scientific">Limosilactobacillus panis DSM 6035</name>
    <dbReference type="NCBI Taxonomy" id="1423782"/>
    <lineage>
        <taxon>Bacteria</taxon>
        <taxon>Bacillati</taxon>
        <taxon>Bacillota</taxon>
        <taxon>Bacilli</taxon>
        <taxon>Lactobacillales</taxon>
        <taxon>Lactobacillaceae</taxon>
        <taxon>Limosilactobacillus</taxon>
    </lineage>
</organism>
<dbReference type="Pfam" id="PF03050">
    <property type="entry name" value="DDE_Tnp_IS66"/>
    <property type="match status" value="1"/>
</dbReference>
<reference evidence="6 7" key="1">
    <citation type="journal article" date="2015" name="Genome Announc.">
        <title>Expanding the biotechnology potential of lactobacilli through comparative genomics of 213 strains and associated genera.</title>
        <authorList>
            <person name="Sun Z."/>
            <person name="Harris H.M."/>
            <person name="McCann A."/>
            <person name="Guo C."/>
            <person name="Argimon S."/>
            <person name="Zhang W."/>
            <person name="Yang X."/>
            <person name="Jeffery I.B."/>
            <person name="Cooney J.C."/>
            <person name="Kagawa T.F."/>
            <person name="Liu W."/>
            <person name="Song Y."/>
            <person name="Salvetti E."/>
            <person name="Wrobel A."/>
            <person name="Rasinkangas P."/>
            <person name="Parkhill J."/>
            <person name="Rea M.C."/>
            <person name="O'Sullivan O."/>
            <person name="Ritari J."/>
            <person name="Douillard F.P."/>
            <person name="Paul Ross R."/>
            <person name="Yang R."/>
            <person name="Briner A.E."/>
            <person name="Felis G.E."/>
            <person name="de Vos W.M."/>
            <person name="Barrangou R."/>
            <person name="Klaenhammer T.R."/>
            <person name="Caufield P.W."/>
            <person name="Cui Y."/>
            <person name="Zhang H."/>
            <person name="O'Toole P.W."/>
        </authorList>
    </citation>
    <scope>NUCLEOTIDE SEQUENCE [LARGE SCALE GENOMIC DNA]</scope>
    <source>
        <strain evidence="6 7">DSM 6035</strain>
    </source>
</reference>
<keyword evidence="7" id="KW-1185">Reference proteome</keyword>